<geneLocation type="plasmid" evidence="3 4">
    <name>PL100</name>
</geneLocation>
<dbReference type="RefSeq" id="WP_014554920.1">
    <property type="nucleotide sequence ID" value="NC_017457.1"/>
</dbReference>
<feature type="domain" description="ParB-like N-terminal" evidence="2">
    <location>
        <begin position="1"/>
        <end position="94"/>
    </location>
</feature>
<gene>
    <name evidence="3" type="primary">parB</name>
    <name evidence="3" type="ordered locus">Hqrw_5057</name>
</gene>
<dbReference type="PANTHER" id="PTHR33375">
    <property type="entry name" value="CHROMOSOME-PARTITIONING PROTEIN PARB-RELATED"/>
    <property type="match status" value="1"/>
</dbReference>
<dbReference type="Pfam" id="PF04343">
    <property type="entry name" value="DUF488"/>
    <property type="match status" value="1"/>
</dbReference>
<dbReference type="InterPro" id="IPR036086">
    <property type="entry name" value="ParB/Sulfiredoxin_sf"/>
</dbReference>
<dbReference type="SUPFAM" id="SSF109709">
    <property type="entry name" value="KorB DNA-binding domain-like"/>
    <property type="match status" value="1"/>
</dbReference>
<name>G0LNC4_HALWC</name>
<dbReference type="EMBL" id="FR746100">
    <property type="protein sequence ID" value="CCC41930.1"/>
    <property type="molecule type" value="Genomic_DNA"/>
</dbReference>
<keyword evidence="1" id="KW-0159">Chromosome partition</keyword>
<dbReference type="KEGG" id="hwc:Hqrw_5057"/>
<dbReference type="InterPro" id="IPR041468">
    <property type="entry name" value="HTH_ParB/Spo0J"/>
</dbReference>
<evidence type="ECO:0000256" key="1">
    <source>
        <dbReference type="ARBA" id="ARBA00022829"/>
    </source>
</evidence>
<dbReference type="SMART" id="SM00470">
    <property type="entry name" value="ParB"/>
    <property type="match status" value="1"/>
</dbReference>
<dbReference type="Pfam" id="PF17762">
    <property type="entry name" value="HTH_ParB"/>
    <property type="match status" value="1"/>
</dbReference>
<evidence type="ECO:0000313" key="4">
    <source>
        <dbReference type="Proteomes" id="UP000007954"/>
    </source>
</evidence>
<dbReference type="Gene3D" id="3.90.1530.30">
    <property type="match status" value="1"/>
</dbReference>
<dbReference type="AlphaFoldDB" id="G0LNC4"/>
<dbReference type="Pfam" id="PF02195">
    <property type="entry name" value="ParB_N"/>
    <property type="match status" value="1"/>
</dbReference>
<dbReference type="Gene3D" id="1.10.10.2830">
    <property type="match status" value="1"/>
</dbReference>
<dbReference type="InterPro" id="IPR007438">
    <property type="entry name" value="DUF488"/>
</dbReference>
<protein>
    <submittedName>
        <fullName evidence="3">ParB domain protein</fullName>
    </submittedName>
</protein>
<dbReference type="GeneID" id="12445561"/>
<dbReference type="HOGENOM" id="CLU_768610_0_0_2"/>
<dbReference type="GO" id="GO:0007059">
    <property type="term" value="P:chromosome segregation"/>
    <property type="evidence" value="ECO:0007669"/>
    <property type="project" value="UniProtKB-KW"/>
</dbReference>
<keyword evidence="3" id="KW-0614">Plasmid</keyword>
<proteinExistence type="predicted"/>
<evidence type="ECO:0000313" key="3">
    <source>
        <dbReference type="EMBL" id="CCC41930.1"/>
    </source>
</evidence>
<dbReference type="InterPro" id="IPR003115">
    <property type="entry name" value="ParB_N"/>
</dbReference>
<dbReference type="NCBIfam" id="TIGR00180">
    <property type="entry name" value="parB_part"/>
    <property type="match status" value="1"/>
</dbReference>
<dbReference type="GO" id="GO:0045881">
    <property type="term" value="P:positive regulation of sporulation resulting in formation of a cellular spore"/>
    <property type="evidence" value="ECO:0007669"/>
    <property type="project" value="TreeGrafter"/>
</dbReference>
<reference evidence="3 4" key="1">
    <citation type="journal article" date="2011" name="PLoS ONE">
        <title>Haloquadratum walsbyi: limited diversity in a global pond.</title>
        <authorList>
            <person name="Dyall-Smith M."/>
            <person name="Pfeiffer F."/>
            <person name="Klee K."/>
            <person name="Palm P."/>
            <person name="Gross K."/>
            <person name="Schuster S.C."/>
            <person name="Rampp M."/>
            <person name="Oesterhelt D."/>
        </authorList>
    </citation>
    <scope>NUCLEOTIDE SEQUENCE [LARGE SCALE GENOMIC DNA]</scope>
    <source>
        <strain evidence="4">DSM 16854 / JCM 12705 / C23</strain>
        <plasmid evidence="4">Plasmid PL100</plasmid>
    </source>
</reference>
<dbReference type="GO" id="GO:0005694">
    <property type="term" value="C:chromosome"/>
    <property type="evidence" value="ECO:0007669"/>
    <property type="project" value="TreeGrafter"/>
</dbReference>
<dbReference type="PANTHER" id="PTHR33375:SF1">
    <property type="entry name" value="CHROMOSOME-PARTITIONING PROTEIN PARB-RELATED"/>
    <property type="match status" value="1"/>
</dbReference>
<evidence type="ECO:0000259" key="2">
    <source>
        <dbReference type="SMART" id="SM00470"/>
    </source>
</evidence>
<dbReference type="InterPro" id="IPR004437">
    <property type="entry name" value="ParB/RepB/Spo0J"/>
</dbReference>
<dbReference type="GO" id="GO:0003677">
    <property type="term" value="F:DNA binding"/>
    <property type="evidence" value="ECO:0007669"/>
    <property type="project" value="InterPro"/>
</dbReference>
<accession>G0LNC4</accession>
<dbReference type="OrthoDB" id="15220at2157"/>
<dbReference type="InterPro" id="IPR050336">
    <property type="entry name" value="Chromosome_partition/occlusion"/>
</dbReference>
<dbReference type="SUPFAM" id="SSF110849">
    <property type="entry name" value="ParB/Sulfiredoxin"/>
    <property type="match status" value="1"/>
</dbReference>
<organism evidence="3 4">
    <name type="scientific">Haloquadratum walsbyi (strain DSM 16854 / JCM 12705 / C23)</name>
    <dbReference type="NCBI Taxonomy" id="768065"/>
    <lineage>
        <taxon>Archaea</taxon>
        <taxon>Methanobacteriati</taxon>
        <taxon>Methanobacteriota</taxon>
        <taxon>Stenosarchaea group</taxon>
        <taxon>Halobacteria</taxon>
        <taxon>Halobacteriales</taxon>
        <taxon>Haloferacaceae</taxon>
        <taxon>Haloquadratum</taxon>
    </lineage>
</organism>
<sequence length="360" mass="41486">MKVALSKIDLPDFQIREEIDDDHVEDIRESFAEDGQWNPIIARPASGQKDVEYEVISGSHRLEAARRLNWSEIEATIKDLGDESARGLAVKTNKMQKEMKDEEIGELCKELYTDYDLSEEEIGDITGLAPRTVQDKITLVMDLADSVYRRVKSGDLAARKGLVIAQLPEEDQEEFTTRLIENGWSRDEARDRLERFKNDTIATVGYSGKEFTELVDELRENEIDILVDVRASGESMYKPEFNVDVLENQFSNIDGIEYIHKPDFGVPRVIVEPYKQQAIGHDCFENWYMWSIHQDDKFEQFGEFLEESGKPALMCIEKFPKPQGDQDHFCHRHHLANELSEAGYFRYREDIGPVNAELPT</sequence>
<dbReference type="Proteomes" id="UP000007954">
    <property type="component" value="Plasmid PL100"/>
</dbReference>